<proteinExistence type="inferred from homology"/>
<organism evidence="9 10">
    <name type="scientific">Candidatus Eisenbergiella stercorigallinarum</name>
    <dbReference type="NCBI Taxonomy" id="2838557"/>
    <lineage>
        <taxon>Bacteria</taxon>
        <taxon>Bacillati</taxon>
        <taxon>Bacillota</taxon>
        <taxon>Clostridia</taxon>
        <taxon>Lachnospirales</taxon>
        <taxon>Lachnospiraceae</taxon>
        <taxon>Eisenbergiella</taxon>
    </lineage>
</organism>
<comment type="similarity">
    <text evidence="7">Belongs to the binding-protein-dependent transport system permease family.</text>
</comment>
<keyword evidence="5 7" id="KW-1133">Transmembrane helix</keyword>
<dbReference type="Proteomes" id="UP000823851">
    <property type="component" value="Unassembled WGS sequence"/>
</dbReference>
<evidence type="ECO:0000313" key="9">
    <source>
        <dbReference type="EMBL" id="HJD32831.1"/>
    </source>
</evidence>
<accession>A0A9D2TZY3</accession>
<evidence type="ECO:0000259" key="8">
    <source>
        <dbReference type="PROSITE" id="PS50928"/>
    </source>
</evidence>
<dbReference type="GO" id="GO:0005886">
    <property type="term" value="C:plasma membrane"/>
    <property type="evidence" value="ECO:0007669"/>
    <property type="project" value="UniProtKB-SubCell"/>
</dbReference>
<keyword evidence="4 7" id="KW-0812">Transmembrane</keyword>
<dbReference type="InterPro" id="IPR000515">
    <property type="entry name" value="MetI-like"/>
</dbReference>
<feature type="domain" description="ABC transmembrane type-1" evidence="8">
    <location>
        <begin position="79"/>
        <end position="283"/>
    </location>
</feature>
<dbReference type="Pfam" id="PF00528">
    <property type="entry name" value="BPD_transp_1"/>
    <property type="match status" value="1"/>
</dbReference>
<evidence type="ECO:0000256" key="4">
    <source>
        <dbReference type="ARBA" id="ARBA00022692"/>
    </source>
</evidence>
<dbReference type="PANTHER" id="PTHR43744">
    <property type="entry name" value="ABC TRANSPORTER PERMEASE PROTEIN MG189-RELATED-RELATED"/>
    <property type="match status" value="1"/>
</dbReference>
<dbReference type="CDD" id="cd06261">
    <property type="entry name" value="TM_PBP2"/>
    <property type="match status" value="1"/>
</dbReference>
<feature type="transmembrane region" description="Helical" evidence="7">
    <location>
        <begin position="116"/>
        <end position="135"/>
    </location>
</feature>
<reference evidence="9" key="1">
    <citation type="journal article" date="2021" name="PeerJ">
        <title>Extensive microbial diversity within the chicken gut microbiome revealed by metagenomics and culture.</title>
        <authorList>
            <person name="Gilroy R."/>
            <person name="Ravi A."/>
            <person name="Getino M."/>
            <person name="Pursley I."/>
            <person name="Horton D.L."/>
            <person name="Alikhan N.F."/>
            <person name="Baker D."/>
            <person name="Gharbi K."/>
            <person name="Hall N."/>
            <person name="Watson M."/>
            <person name="Adriaenssens E.M."/>
            <person name="Foster-Nyarko E."/>
            <person name="Jarju S."/>
            <person name="Secka A."/>
            <person name="Antonio M."/>
            <person name="Oren A."/>
            <person name="Chaudhuri R.R."/>
            <person name="La Ragione R."/>
            <person name="Hildebrand F."/>
            <person name="Pallen M.J."/>
        </authorList>
    </citation>
    <scope>NUCLEOTIDE SEQUENCE</scope>
    <source>
        <strain evidence="9">ChiHjej8B7-25341</strain>
    </source>
</reference>
<evidence type="ECO:0000256" key="7">
    <source>
        <dbReference type="RuleBase" id="RU363032"/>
    </source>
</evidence>
<evidence type="ECO:0000256" key="3">
    <source>
        <dbReference type="ARBA" id="ARBA00022475"/>
    </source>
</evidence>
<feature type="transmembrane region" description="Helical" evidence="7">
    <location>
        <begin position="232"/>
        <end position="251"/>
    </location>
</feature>
<evidence type="ECO:0000256" key="5">
    <source>
        <dbReference type="ARBA" id="ARBA00022989"/>
    </source>
</evidence>
<comment type="subcellular location">
    <subcellularLocation>
        <location evidence="1 7">Cell membrane</location>
        <topology evidence="1 7">Multi-pass membrane protein</topology>
    </subcellularLocation>
</comment>
<evidence type="ECO:0000256" key="2">
    <source>
        <dbReference type="ARBA" id="ARBA00022448"/>
    </source>
</evidence>
<feature type="transmembrane region" description="Helical" evidence="7">
    <location>
        <begin position="75"/>
        <end position="104"/>
    </location>
</feature>
<dbReference type="Gene3D" id="1.10.3720.10">
    <property type="entry name" value="MetI-like"/>
    <property type="match status" value="1"/>
</dbReference>
<evidence type="ECO:0000256" key="1">
    <source>
        <dbReference type="ARBA" id="ARBA00004651"/>
    </source>
</evidence>
<dbReference type="PANTHER" id="PTHR43744:SF9">
    <property type="entry name" value="POLYGALACTURONAN_RHAMNOGALACTURONAN TRANSPORT SYSTEM PERMEASE PROTEIN YTCP"/>
    <property type="match status" value="1"/>
</dbReference>
<reference evidence="9" key="2">
    <citation type="submission" date="2021-04" db="EMBL/GenBank/DDBJ databases">
        <authorList>
            <person name="Gilroy R."/>
        </authorList>
    </citation>
    <scope>NUCLEOTIDE SEQUENCE</scope>
    <source>
        <strain evidence="9">ChiHjej8B7-25341</strain>
    </source>
</reference>
<gene>
    <name evidence="9" type="ORF">H9912_12955</name>
</gene>
<dbReference type="EMBL" id="DWUW01000370">
    <property type="protein sequence ID" value="HJD32831.1"/>
    <property type="molecule type" value="Genomic_DNA"/>
</dbReference>
<dbReference type="GO" id="GO:0055085">
    <property type="term" value="P:transmembrane transport"/>
    <property type="evidence" value="ECO:0007669"/>
    <property type="project" value="InterPro"/>
</dbReference>
<evidence type="ECO:0000256" key="6">
    <source>
        <dbReference type="ARBA" id="ARBA00023136"/>
    </source>
</evidence>
<name>A0A9D2TZY3_9FIRM</name>
<protein>
    <submittedName>
        <fullName evidence="9">Carbohydrate ABC transporter permease</fullName>
    </submittedName>
</protein>
<dbReference type="AlphaFoldDB" id="A0A9D2TZY3"/>
<keyword evidence="6 7" id="KW-0472">Membrane</keyword>
<feature type="transmembrane region" description="Helical" evidence="7">
    <location>
        <begin position="147"/>
        <end position="168"/>
    </location>
</feature>
<feature type="transmembrane region" description="Helical" evidence="7">
    <location>
        <begin position="189"/>
        <end position="212"/>
    </location>
</feature>
<dbReference type="SUPFAM" id="SSF161098">
    <property type="entry name" value="MetI-like"/>
    <property type="match status" value="1"/>
</dbReference>
<keyword evidence="2 7" id="KW-0813">Transport</keyword>
<feature type="transmembrane region" description="Helical" evidence="7">
    <location>
        <begin position="263"/>
        <end position="283"/>
    </location>
</feature>
<keyword evidence="3" id="KW-1003">Cell membrane</keyword>
<evidence type="ECO:0000313" key="10">
    <source>
        <dbReference type="Proteomes" id="UP000823851"/>
    </source>
</evidence>
<dbReference type="PROSITE" id="PS50928">
    <property type="entry name" value="ABC_TM1"/>
    <property type="match status" value="1"/>
</dbReference>
<comment type="caution">
    <text evidence="9">The sequence shown here is derived from an EMBL/GenBank/DDBJ whole genome shotgun (WGS) entry which is preliminary data.</text>
</comment>
<dbReference type="InterPro" id="IPR035906">
    <property type="entry name" value="MetI-like_sf"/>
</dbReference>
<sequence length="298" mass="33294">MKRKNRRPESFGSKVFSAVNGLILLLLAAICLLPVINVLVISLSSNDAVRAGRVTFWPVDFTLSSYQYVAHRTAFWKAMGVTLLRCALGVTLNVLLCILTAYPLSKPGSRFKGRTVYTWFFFLTMLINGGLIPAFMTVKSLHLLGTIWALVLPGAVPVFNVVLMINFFRTVPSELEEAAIVDGAGQWQIMTRIFVPICRPSVATIMLFSLVSHWNAWFDGIIYMNKPDQYPLQSYLNTIIIDAASLTAGTFDYQLINLISDRTVKCAQIFVSMVPILILYPFLQRYFVKGMVMGSVKG</sequence>